<evidence type="ECO:0000313" key="5">
    <source>
        <dbReference type="EMBL" id="KKT86065.1"/>
    </source>
</evidence>
<comment type="similarity">
    <text evidence="2">Belongs to the transketolase family.</text>
</comment>
<proteinExistence type="inferred from homology"/>
<name>A0A0G1KRE2_9BACT</name>
<evidence type="ECO:0000256" key="2">
    <source>
        <dbReference type="ARBA" id="ARBA00007131"/>
    </source>
</evidence>
<comment type="cofactor">
    <cofactor evidence="1">
        <name>thiamine diphosphate</name>
        <dbReference type="ChEBI" id="CHEBI:58937"/>
    </cofactor>
</comment>
<gene>
    <name evidence="5" type="ORF">UW84_C0017G0032</name>
</gene>
<feature type="domain" description="Transketolase-like pyrimidine-binding" evidence="4">
    <location>
        <begin position="18"/>
        <end position="184"/>
    </location>
</feature>
<dbReference type="PATRIC" id="fig|1618380.3.peg.304"/>
<dbReference type="Gene3D" id="3.40.50.970">
    <property type="match status" value="1"/>
</dbReference>
<dbReference type="InterPro" id="IPR033248">
    <property type="entry name" value="Transketolase_C"/>
</dbReference>
<dbReference type="Pfam" id="PF02780">
    <property type="entry name" value="Transketolase_C"/>
    <property type="match status" value="1"/>
</dbReference>
<evidence type="ECO:0000313" key="6">
    <source>
        <dbReference type="Proteomes" id="UP000034797"/>
    </source>
</evidence>
<dbReference type="Gene3D" id="3.40.50.920">
    <property type="match status" value="1"/>
</dbReference>
<reference evidence="5 6" key="1">
    <citation type="journal article" date="2015" name="Nature">
        <title>rRNA introns, odd ribosomes, and small enigmatic genomes across a large radiation of phyla.</title>
        <authorList>
            <person name="Brown C.T."/>
            <person name="Hug L.A."/>
            <person name="Thomas B.C."/>
            <person name="Sharon I."/>
            <person name="Castelle C.J."/>
            <person name="Singh A."/>
            <person name="Wilkins M.J."/>
            <person name="Williams K.H."/>
            <person name="Banfield J.F."/>
        </authorList>
    </citation>
    <scope>NUCLEOTIDE SEQUENCE [LARGE SCALE GENOMIC DNA]</scope>
</reference>
<comment type="caution">
    <text evidence="5">The sequence shown here is derived from an EMBL/GenBank/DDBJ whole genome shotgun (WGS) entry which is preliminary data.</text>
</comment>
<organism evidence="5 6">
    <name type="scientific">Candidatus Collierbacteria bacterium GW2011_GWA2_44_99</name>
    <dbReference type="NCBI Taxonomy" id="1618380"/>
    <lineage>
        <taxon>Bacteria</taxon>
        <taxon>Candidatus Collieribacteriota</taxon>
    </lineage>
</organism>
<dbReference type="SUPFAM" id="SSF52518">
    <property type="entry name" value="Thiamin diphosphate-binding fold (THDP-binding)"/>
    <property type="match status" value="1"/>
</dbReference>
<dbReference type="EMBL" id="LCJW01000017">
    <property type="protein sequence ID" value="KKT86065.1"/>
    <property type="molecule type" value="Genomic_DNA"/>
</dbReference>
<accession>A0A0G1KRE2</accession>
<dbReference type="InterPro" id="IPR009014">
    <property type="entry name" value="Transketo_C/PFOR_II"/>
</dbReference>
<dbReference type="InterPro" id="IPR029061">
    <property type="entry name" value="THDP-binding"/>
</dbReference>
<dbReference type="AlphaFoldDB" id="A0A0G1KRE2"/>
<protein>
    <recommendedName>
        <fullName evidence="4">Transketolase-like pyrimidine-binding domain-containing protein</fullName>
    </recommendedName>
</protein>
<evidence type="ECO:0000259" key="4">
    <source>
        <dbReference type="SMART" id="SM00861"/>
    </source>
</evidence>
<dbReference type="SMART" id="SM00861">
    <property type="entry name" value="Transket_pyr"/>
    <property type="match status" value="1"/>
</dbReference>
<dbReference type="SUPFAM" id="SSF52922">
    <property type="entry name" value="TK C-terminal domain-like"/>
    <property type="match status" value="1"/>
</dbReference>
<dbReference type="Pfam" id="PF02779">
    <property type="entry name" value="Transket_pyr"/>
    <property type="match status" value="1"/>
</dbReference>
<keyword evidence="3" id="KW-0786">Thiamine pyrophosphate</keyword>
<dbReference type="PANTHER" id="PTHR43825">
    <property type="entry name" value="PYRUVATE DEHYDROGENASE E1 COMPONENT"/>
    <property type="match status" value="1"/>
</dbReference>
<dbReference type="PANTHER" id="PTHR43825:SF1">
    <property type="entry name" value="TRANSKETOLASE-LIKE PYRIMIDINE-BINDING DOMAIN-CONTAINING PROTEIN"/>
    <property type="match status" value="1"/>
</dbReference>
<dbReference type="InterPro" id="IPR051157">
    <property type="entry name" value="PDH/Transketolase"/>
</dbReference>
<evidence type="ECO:0000256" key="3">
    <source>
        <dbReference type="ARBA" id="ARBA00023052"/>
    </source>
</evidence>
<dbReference type="FunFam" id="3.40.50.970:FF:000129">
    <property type="entry name" value="Transketolase"/>
    <property type="match status" value="1"/>
</dbReference>
<dbReference type="CDD" id="cd07033">
    <property type="entry name" value="TPP_PYR_DXS_TK_like"/>
    <property type="match status" value="1"/>
</dbReference>
<evidence type="ECO:0000256" key="1">
    <source>
        <dbReference type="ARBA" id="ARBA00001964"/>
    </source>
</evidence>
<dbReference type="InterPro" id="IPR005475">
    <property type="entry name" value="Transketolase-like_Pyr-bd"/>
</dbReference>
<dbReference type="Proteomes" id="UP000034797">
    <property type="component" value="Unassembled WGS sequence"/>
</dbReference>
<sequence>MINHEMNLVEDWNNLEKRPMRDGYGEAMVEMARKNTKVVVLIADLLESLKLDEFKKEFPERLIEVGIQEQNMMGLAAGMALSGKIPFVNSFACFSPGRNWEQLRISVCLTKNNVKVIGGHAGFGNGTDGANQQSFEDMAITRVLPNMIVLAPADYEQIKKAVWRVMALDGPVYMRMTKPAREGMTTRTTPFEIGKAQVFREGKDISVFACGSMVYEAMLAAKELAGTVEVEVINVHTIKPLDTEAVVKSARKTGKVVTAEEHSIIGGLGSAVAEVLGENYPVPMRRVGMRDTFGESGEPEELMKKYGLTKNEIIKEIKILVNKNE</sequence>